<evidence type="ECO:0000313" key="1">
    <source>
        <dbReference type="EMBL" id="KAI3367283.1"/>
    </source>
</evidence>
<evidence type="ECO:0000313" key="2">
    <source>
        <dbReference type="Proteomes" id="UP000831701"/>
    </source>
</evidence>
<keyword evidence="2" id="KW-1185">Reference proteome</keyword>
<reference evidence="1" key="1">
    <citation type="submission" date="2022-04" db="EMBL/GenBank/DDBJ databases">
        <title>Jade perch genome.</title>
        <authorList>
            <person name="Chao B."/>
        </authorList>
    </citation>
    <scope>NUCLEOTIDE SEQUENCE</scope>
    <source>
        <strain evidence="1">CB-2022</strain>
    </source>
</reference>
<sequence length="375" mass="42432">MKLGHSGGARRVEPLLLRIERSQLRWLGHLFRMPPGRLPREVFQVGMSHREEAPGRPRTRWRDYVSRLAWERLGVPPGRARRKCLGKFTPHQRNEAERFVSSAEPLPELMNNLSSAVVPRPQTQHQKCQQKTLGLFLLSGGPKAFPPLPLHLADSRRFRQLVPLPPDSIEPPNAIIQQLCPTGQGNGRRTGENEEEKMEGHLRAPKYPHKDEKVEKYKYGEAPCSHNAVVIPPAHGALAPVNTLPIVSWTSFIPSALWHRRAHGLWSWTGFILYKNQESTSELRFITGFKEICGNKRKLSKPHLVIMRNLGMGPEVLAVLLHSGNNTHAPSVLQDRSRERPLEPQINRVCLGLNLRGAFRPNSRELFSSVSGAQR</sequence>
<dbReference type="Proteomes" id="UP000831701">
    <property type="component" value="Chromosome 9"/>
</dbReference>
<dbReference type="EMBL" id="CM041539">
    <property type="protein sequence ID" value="KAI3367283.1"/>
    <property type="molecule type" value="Genomic_DNA"/>
</dbReference>
<accession>A0ACB8WKU2</accession>
<name>A0ACB8WKU2_9TELE</name>
<gene>
    <name evidence="1" type="ORF">L3Q82_008328</name>
</gene>
<proteinExistence type="predicted"/>
<protein>
    <submittedName>
        <fullName evidence="1">Uncharacterized protein</fullName>
    </submittedName>
</protein>
<comment type="caution">
    <text evidence="1">The sequence shown here is derived from an EMBL/GenBank/DDBJ whole genome shotgun (WGS) entry which is preliminary data.</text>
</comment>
<organism evidence="1 2">
    <name type="scientific">Scortum barcoo</name>
    <name type="common">barcoo grunter</name>
    <dbReference type="NCBI Taxonomy" id="214431"/>
    <lineage>
        <taxon>Eukaryota</taxon>
        <taxon>Metazoa</taxon>
        <taxon>Chordata</taxon>
        <taxon>Craniata</taxon>
        <taxon>Vertebrata</taxon>
        <taxon>Euteleostomi</taxon>
        <taxon>Actinopterygii</taxon>
        <taxon>Neopterygii</taxon>
        <taxon>Teleostei</taxon>
        <taxon>Neoteleostei</taxon>
        <taxon>Acanthomorphata</taxon>
        <taxon>Eupercaria</taxon>
        <taxon>Centrarchiformes</taxon>
        <taxon>Terapontoidei</taxon>
        <taxon>Terapontidae</taxon>
        <taxon>Scortum</taxon>
    </lineage>
</organism>